<dbReference type="InterPro" id="IPR036582">
    <property type="entry name" value="Mao_N_sf"/>
</dbReference>
<name>A0ABW1V9Z5_9BACL</name>
<evidence type="ECO:0000313" key="3">
    <source>
        <dbReference type="Proteomes" id="UP001596233"/>
    </source>
</evidence>
<feature type="domain" description="Copper amine oxidase-like N-terminal" evidence="1">
    <location>
        <begin position="337"/>
        <end position="448"/>
    </location>
</feature>
<protein>
    <submittedName>
        <fullName evidence="2">Stalk domain-containing protein</fullName>
    </submittedName>
</protein>
<sequence>MYTNLEFKKHQSSVILRLAIVSALIFSIFSPLSSAASQPMLSSGKVQTEKKYFNVVILGDSLAFGYEHGFTEQSRPNGVGENIYEQALFQGYRAAYANYGVLGLRSEGLKLWLEAAAQKQEIKPAAVQAGLKDPRVDTIIGNTAQLYQDIEQANLIILAIGGNDFLQILSQLDLTKSWNSWTATEQQQLQTQLEATTEHYIEQLSSILSILNELNRDAIIATQNQYLPLPKITFNGKESYVGVDPGLARQLENARTSINSKFDAVIKEFTSKGLTIDYIDAASTIESNALGLTAIGAMDVHPNAAGYKKLSEQYSKLLWGEWRFVQPRKADIPLSVVVNGKEVVSPYPTKLINGRTYLVLSDITGAMGAGLSWSNKTQTATITIDDRVVELTIGASTYKVNGQSYTLNAEPAFLTKVNNESKTYVPVAALSEGLGFFVEYRPLTKTVFVNR</sequence>
<evidence type="ECO:0000259" key="1">
    <source>
        <dbReference type="Pfam" id="PF07833"/>
    </source>
</evidence>
<proteinExistence type="predicted"/>
<dbReference type="Gene3D" id="3.30.457.10">
    <property type="entry name" value="Copper amine oxidase-like, N-terminal domain"/>
    <property type="match status" value="1"/>
</dbReference>
<organism evidence="2 3">
    <name type="scientific">Paenibacillus septentrionalis</name>
    <dbReference type="NCBI Taxonomy" id="429342"/>
    <lineage>
        <taxon>Bacteria</taxon>
        <taxon>Bacillati</taxon>
        <taxon>Bacillota</taxon>
        <taxon>Bacilli</taxon>
        <taxon>Bacillales</taxon>
        <taxon>Paenibacillaceae</taxon>
        <taxon>Paenibacillus</taxon>
    </lineage>
</organism>
<dbReference type="InterPro" id="IPR012854">
    <property type="entry name" value="Cu_amine_oxidase-like_N"/>
</dbReference>
<dbReference type="InterPro" id="IPR036514">
    <property type="entry name" value="SGNH_hydro_sf"/>
</dbReference>
<dbReference type="Gene3D" id="3.40.50.1110">
    <property type="entry name" value="SGNH hydrolase"/>
    <property type="match status" value="1"/>
</dbReference>
<dbReference type="Proteomes" id="UP001596233">
    <property type="component" value="Unassembled WGS sequence"/>
</dbReference>
<dbReference type="CDD" id="cd00229">
    <property type="entry name" value="SGNH_hydrolase"/>
    <property type="match status" value="1"/>
</dbReference>
<dbReference type="EMBL" id="JBHSTE010000007">
    <property type="protein sequence ID" value="MFC6334818.1"/>
    <property type="molecule type" value="Genomic_DNA"/>
</dbReference>
<dbReference type="Pfam" id="PF00657">
    <property type="entry name" value="Lipase_GDSL"/>
    <property type="match status" value="1"/>
</dbReference>
<dbReference type="RefSeq" id="WP_379237720.1">
    <property type="nucleotide sequence ID" value="NZ_JBHSTE010000007.1"/>
</dbReference>
<dbReference type="InterPro" id="IPR001087">
    <property type="entry name" value="GDSL"/>
</dbReference>
<dbReference type="Pfam" id="PF07833">
    <property type="entry name" value="Cu_amine_oxidN1"/>
    <property type="match status" value="1"/>
</dbReference>
<dbReference type="SUPFAM" id="SSF52266">
    <property type="entry name" value="SGNH hydrolase"/>
    <property type="match status" value="1"/>
</dbReference>
<reference evidence="3" key="1">
    <citation type="journal article" date="2019" name="Int. J. Syst. Evol. Microbiol.">
        <title>The Global Catalogue of Microorganisms (GCM) 10K type strain sequencing project: providing services to taxonomists for standard genome sequencing and annotation.</title>
        <authorList>
            <consortium name="The Broad Institute Genomics Platform"/>
            <consortium name="The Broad Institute Genome Sequencing Center for Infectious Disease"/>
            <person name="Wu L."/>
            <person name="Ma J."/>
        </authorList>
    </citation>
    <scope>NUCLEOTIDE SEQUENCE [LARGE SCALE GENOMIC DNA]</scope>
    <source>
        <strain evidence="3">PCU 280</strain>
    </source>
</reference>
<dbReference type="SUPFAM" id="SSF55383">
    <property type="entry name" value="Copper amine oxidase, domain N"/>
    <property type="match status" value="1"/>
</dbReference>
<evidence type="ECO:0000313" key="2">
    <source>
        <dbReference type="EMBL" id="MFC6334818.1"/>
    </source>
</evidence>
<comment type="caution">
    <text evidence="2">The sequence shown here is derived from an EMBL/GenBank/DDBJ whole genome shotgun (WGS) entry which is preliminary data.</text>
</comment>
<accession>A0ABW1V9Z5</accession>
<keyword evidence="3" id="KW-1185">Reference proteome</keyword>
<gene>
    <name evidence="2" type="ORF">ACFP56_19490</name>
</gene>